<dbReference type="Gene3D" id="3.30.430.20">
    <property type="entry name" value="Gnk2 domain, C-X8-C-X2-C motif"/>
    <property type="match status" value="2"/>
</dbReference>
<dbReference type="PANTHER" id="PTHR32411">
    <property type="entry name" value="CYSTEINE-RICH REPEAT SECRETORY PROTEIN 38-RELATED"/>
    <property type="match status" value="1"/>
</dbReference>
<keyword evidence="8" id="KW-1185">Reference proteome</keyword>
<keyword evidence="2" id="KW-0964">Secreted</keyword>
<dbReference type="PANTHER" id="PTHR32411:SF43">
    <property type="entry name" value="CYSTEINE-RICH REPEAT SECRETORY PROTEIN 38"/>
    <property type="match status" value="1"/>
</dbReference>
<dbReference type="InterPro" id="IPR002902">
    <property type="entry name" value="GNK2"/>
</dbReference>
<feature type="domain" description="Gnk2-homologous" evidence="6">
    <location>
        <begin position="143"/>
        <end position="246"/>
    </location>
</feature>
<evidence type="ECO:0000313" key="8">
    <source>
        <dbReference type="Proteomes" id="UP000653305"/>
    </source>
</evidence>
<evidence type="ECO:0000256" key="5">
    <source>
        <dbReference type="ARBA" id="ARBA00038515"/>
    </source>
</evidence>
<gene>
    <name evidence="7" type="ORF">PHJA_001802100</name>
</gene>
<dbReference type="PROSITE" id="PS51473">
    <property type="entry name" value="GNK2"/>
    <property type="match status" value="2"/>
</dbReference>
<reference evidence="7" key="1">
    <citation type="submission" date="2020-07" db="EMBL/GenBank/DDBJ databases">
        <title>Ethylene signaling mediates host invasion by parasitic plants.</title>
        <authorList>
            <person name="Yoshida S."/>
        </authorList>
    </citation>
    <scope>NUCLEOTIDE SEQUENCE</scope>
    <source>
        <strain evidence="7">Okayama</strain>
    </source>
</reference>
<dbReference type="Proteomes" id="UP000653305">
    <property type="component" value="Unassembled WGS sequence"/>
</dbReference>
<dbReference type="InterPro" id="IPR050581">
    <property type="entry name" value="CRR_secretory_protein"/>
</dbReference>
<keyword evidence="4" id="KW-0677">Repeat</keyword>
<protein>
    <submittedName>
        <fullName evidence="7">Cysteine-rich repeat secretory protein 38</fullName>
    </submittedName>
</protein>
<name>A0A830CAE4_9LAMI</name>
<comment type="caution">
    <text evidence="7">The sequence shown here is derived from an EMBL/GenBank/DDBJ whole genome shotgun (WGS) entry which is preliminary data.</text>
</comment>
<evidence type="ECO:0000313" key="7">
    <source>
        <dbReference type="EMBL" id="GFP96580.1"/>
    </source>
</evidence>
<evidence type="ECO:0000256" key="2">
    <source>
        <dbReference type="ARBA" id="ARBA00022525"/>
    </source>
</evidence>
<dbReference type="EMBL" id="BMAC01000446">
    <property type="protein sequence ID" value="GFP96580.1"/>
    <property type="molecule type" value="Genomic_DNA"/>
</dbReference>
<dbReference type="AlphaFoldDB" id="A0A830CAE4"/>
<comment type="subcellular location">
    <subcellularLocation>
        <location evidence="1">Secreted</location>
    </subcellularLocation>
</comment>
<evidence type="ECO:0000256" key="1">
    <source>
        <dbReference type="ARBA" id="ARBA00004613"/>
    </source>
</evidence>
<proteinExistence type="inferred from homology"/>
<evidence type="ECO:0000256" key="3">
    <source>
        <dbReference type="ARBA" id="ARBA00022729"/>
    </source>
</evidence>
<comment type="similarity">
    <text evidence="5">Belongs to the cysteine-rich repeat secretory protein family.</text>
</comment>
<sequence length="246" mass="27208">MFISSSVFWQSLLISSLVLIIPIAFSIIEDSYLAHNCLSSTRGEFTPGSAYEQSRLHLVDNLCANAPNKTGFWNASWAEVPNERAYGLALCRGDVSPEDCETCLTNATITVVNTYCPNSRGAIIWHDYCQLKYSDVDFLGQIDVDNHFSLISNDYEYDAGFIESVVGFLSSLSETATFGGPATFFAEGTFLVNGTTELYGMVQCTRDLSVADCKTCLYHALNDLFTWTFRAGALVFHGSCNVRYET</sequence>
<feature type="domain" description="Gnk2-homologous" evidence="6">
    <location>
        <begin position="32"/>
        <end position="138"/>
    </location>
</feature>
<dbReference type="Pfam" id="PF01657">
    <property type="entry name" value="Stress-antifung"/>
    <property type="match status" value="2"/>
</dbReference>
<organism evidence="7 8">
    <name type="scientific">Phtheirospermum japonicum</name>
    <dbReference type="NCBI Taxonomy" id="374723"/>
    <lineage>
        <taxon>Eukaryota</taxon>
        <taxon>Viridiplantae</taxon>
        <taxon>Streptophyta</taxon>
        <taxon>Embryophyta</taxon>
        <taxon>Tracheophyta</taxon>
        <taxon>Spermatophyta</taxon>
        <taxon>Magnoliopsida</taxon>
        <taxon>eudicotyledons</taxon>
        <taxon>Gunneridae</taxon>
        <taxon>Pentapetalae</taxon>
        <taxon>asterids</taxon>
        <taxon>lamiids</taxon>
        <taxon>Lamiales</taxon>
        <taxon>Orobanchaceae</taxon>
        <taxon>Orobanchaceae incertae sedis</taxon>
        <taxon>Phtheirospermum</taxon>
    </lineage>
</organism>
<evidence type="ECO:0000259" key="6">
    <source>
        <dbReference type="PROSITE" id="PS51473"/>
    </source>
</evidence>
<dbReference type="OrthoDB" id="911609at2759"/>
<dbReference type="InterPro" id="IPR038408">
    <property type="entry name" value="GNK2_sf"/>
</dbReference>
<dbReference type="CDD" id="cd23509">
    <property type="entry name" value="Gnk2-like"/>
    <property type="match status" value="2"/>
</dbReference>
<evidence type="ECO:0000256" key="4">
    <source>
        <dbReference type="ARBA" id="ARBA00022737"/>
    </source>
</evidence>
<dbReference type="GO" id="GO:0005576">
    <property type="term" value="C:extracellular region"/>
    <property type="evidence" value="ECO:0007669"/>
    <property type="project" value="UniProtKB-SubCell"/>
</dbReference>
<keyword evidence="3" id="KW-0732">Signal</keyword>
<accession>A0A830CAE4</accession>